<dbReference type="GO" id="GO:0006888">
    <property type="term" value="P:endoplasmic reticulum to Golgi vesicle-mediated transport"/>
    <property type="evidence" value="ECO:0007669"/>
    <property type="project" value="TreeGrafter"/>
</dbReference>
<dbReference type="GO" id="GO:0005789">
    <property type="term" value="C:endoplasmic reticulum membrane"/>
    <property type="evidence" value="ECO:0007669"/>
    <property type="project" value="TreeGrafter"/>
</dbReference>
<dbReference type="HOGENOM" id="CLU_034705_1_0_1"/>
<evidence type="ECO:0000313" key="5">
    <source>
        <dbReference type="Proteomes" id="UP000054477"/>
    </source>
</evidence>
<dbReference type="EMBL" id="KN838569">
    <property type="protein sequence ID" value="KIK04478.1"/>
    <property type="molecule type" value="Genomic_DNA"/>
</dbReference>
<dbReference type="PANTHER" id="PTHR10984:SF25">
    <property type="entry name" value="ENDOPLASMIC RETICULUM-GOLGI INTERMEDIATE COMPARTMENT PROTEIN 3"/>
    <property type="match status" value="1"/>
</dbReference>
<dbReference type="GO" id="GO:0030134">
    <property type="term" value="C:COPII-coated ER to Golgi transport vesicle"/>
    <property type="evidence" value="ECO:0007669"/>
    <property type="project" value="TreeGrafter"/>
</dbReference>
<protein>
    <submittedName>
        <fullName evidence="4">Unplaced genomic scaffold K443scaffold_34, whole genome shotgun sequence</fullName>
    </submittedName>
</protein>
<name>A0A0C9Y902_9AGAR</name>
<evidence type="ECO:0000259" key="3">
    <source>
        <dbReference type="Pfam" id="PF07970"/>
    </source>
</evidence>
<reference evidence="5" key="2">
    <citation type="submission" date="2015-01" db="EMBL/GenBank/DDBJ databases">
        <title>Evolutionary Origins and Diversification of the Mycorrhizal Mutualists.</title>
        <authorList>
            <consortium name="DOE Joint Genome Institute"/>
            <consortium name="Mycorrhizal Genomics Consortium"/>
            <person name="Kohler A."/>
            <person name="Kuo A."/>
            <person name="Nagy L.G."/>
            <person name="Floudas D."/>
            <person name="Copeland A."/>
            <person name="Barry K.W."/>
            <person name="Cichocki N."/>
            <person name="Veneault-Fourrey C."/>
            <person name="LaButti K."/>
            <person name="Lindquist E.A."/>
            <person name="Lipzen A."/>
            <person name="Lundell T."/>
            <person name="Morin E."/>
            <person name="Murat C."/>
            <person name="Riley R."/>
            <person name="Ohm R."/>
            <person name="Sun H."/>
            <person name="Tunlid A."/>
            <person name="Henrissat B."/>
            <person name="Grigoriev I.V."/>
            <person name="Hibbett D.S."/>
            <person name="Martin F."/>
        </authorList>
    </citation>
    <scope>NUCLEOTIDE SEQUENCE [LARGE SCALE GENOMIC DNA]</scope>
    <source>
        <strain evidence="5">LaAM-08-1</strain>
    </source>
</reference>
<dbReference type="AlphaFoldDB" id="A0A0C9Y902"/>
<evidence type="ECO:0000313" key="4">
    <source>
        <dbReference type="EMBL" id="KIK04478.1"/>
    </source>
</evidence>
<keyword evidence="2" id="KW-0472">Membrane</keyword>
<dbReference type="Pfam" id="PF07970">
    <property type="entry name" value="COPIIcoated_ERV"/>
    <property type="match status" value="1"/>
</dbReference>
<keyword evidence="2" id="KW-1133">Transmembrane helix</keyword>
<dbReference type="STRING" id="1095629.A0A0C9Y902"/>
<dbReference type="PANTHER" id="PTHR10984">
    <property type="entry name" value="ENDOPLASMIC RETICULUM-GOLGI INTERMEDIATE COMPARTMENT PROTEIN"/>
    <property type="match status" value="1"/>
</dbReference>
<dbReference type="InterPro" id="IPR012936">
    <property type="entry name" value="Erv_C"/>
</dbReference>
<keyword evidence="5" id="KW-1185">Reference proteome</keyword>
<dbReference type="GO" id="GO:0006890">
    <property type="term" value="P:retrograde vesicle-mediated transport, Golgi to endoplasmic reticulum"/>
    <property type="evidence" value="ECO:0007669"/>
    <property type="project" value="TreeGrafter"/>
</dbReference>
<feature type="transmembrane region" description="Helical" evidence="2">
    <location>
        <begin position="249"/>
        <end position="273"/>
    </location>
</feature>
<keyword evidence="2" id="KW-0812">Transmembrane</keyword>
<comment type="similarity">
    <text evidence="1">Belongs to the ERGIC family.</text>
</comment>
<organism evidence="4 5">
    <name type="scientific">Laccaria amethystina LaAM-08-1</name>
    <dbReference type="NCBI Taxonomy" id="1095629"/>
    <lineage>
        <taxon>Eukaryota</taxon>
        <taxon>Fungi</taxon>
        <taxon>Dikarya</taxon>
        <taxon>Basidiomycota</taxon>
        <taxon>Agaricomycotina</taxon>
        <taxon>Agaricomycetes</taxon>
        <taxon>Agaricomycetidae</taxon>
        <taxon>Agaricales</taxon>
        <taxon>Agaricineae</taxon>
        <taxon>Hydnangiaceae</taxon>
        <taxon>Laccaria</taxon>
    </lineage>
</organism>
<dbReference type="Proteomes" id="UP000054477">
    <property type="component" value="Unassembled WGS sequence"/>
</dbReference>
<proteinExistence type="inferred from homology"/>
<gene>
    <name evidence="4" type="ORF">K443DRAFT_130832</name>
</gene>
<evidence type="ECO:0000256" key="1">
    <source>
        <dbReference type="ARBA" id="ARBA00005648"/>
    </source>
</evidence>
<evidence type="ECO:0000256" key="2">
    <source>
        <dbReference type="SAM" id="Phobius"/>
    </source>
</evidence>
<dbReference type="OrthoDB" id="10266265at2759"/>
<reference evidence="4 5" key="1">
    <citation type="submission" date="2014-04" db="EMBL/GenBank/DDBJ databases">
        <authorList>
            <consortium name="DOE Joint Genome Institute"/>
            <person name="Kuo A."/>
            <person name="Kohler A."/>
            <person name="Nagy L.G."/>
            <person name="Floudas D."/>
            <person name="Copeland A."/>
            <person name="Barry K.W."/>
            <person name="Cichocki N."/>
            <person name="Veneault-Fourrey C."/>
            <person name="LaButti K."/>
            <person name="Lindquist E.A."/>
            <person name="Lipzen A."/>
            <person name="Lundell T."/>
            <person name="Morin E."/>
            <person name="Murat C."/>
            <person name="Sun H."/>
            <person name="Tunlid A."/>
            <person name="Henrissat B."/>
            <person name="Grigoriev I.V."/>
            <person name="Hibbett D.S."/>
            <person name="Martin F."/>
            <person name="Nordberg H.P."/>
            <person name="Cantor M.N."/>
            <person name="Hua S.X."/>
        </authorList>
    </citation>
    <scope>NUCLEOTIDE SEQUENCE [LARGE SCALE GENOMIC DNA]</scope>
    <source>
        <strain evidence="4 5">LaAM-08-1</strain>
    </source>
</reference>
<feature type="domain" description="Endoplasmic reticulum vesicle transporter C-terminal" evidence="3">
    <location>
        <begin position="56"/>
        <end position="268"/>
    </location>
</feature>
<accession>A0A0C9Y902</accession>
<sequence length="293" mass="32579">MVDINASIVVDKSRGEKLTLNLNVTLDIIDISGEHISHSVLKVRLDKDYKQVPDSYNGLEPEERCCNTCEDLRLAYMTREWSFSNPEAIEQRTDEGCNIEGLFRVNKVIGNIYFSTGRSFQTNAVCTSCQVPYLRDDANRHDHIVRHLVFEDDEYDYGKAAAGSVMRKRMGLTGNPLDGAAARVRAPFMFQYFLKIVSTRTLDDREVSAAGETAGRMAKSRLSTGAFFNFEISPILVVCAETRQSFAQFLTSICAIIGGVLTVASIIDSILFATYHRLKDDSATAGNGYGKLI</sequence>
<dbReference type="InterPro" id="IPR045888">
    <property type="entry name" value="Erv"/>
</dbReference>
<dbReference type="GO" id="GO:0000139">
    <property type="term" value="C:Golgi membrane"/>
    <property type="evidence" value="ECO:0007669"/>
    <property type="project" value="TreeGrafter"/>
</dbReference>